<reference evidence="3" key="1">
    <citation type="submission" date="2016-10" db="EMBL/GenBank/DDBJ databases">
        <authorList>
            <person name="Varghese N."/>
            <person name="Submissions S."/>
        </authorList>
    </citation>
    <scope>NUCLEOTIDE SEQUENCE [LARGE SCALE GENOMIC DNA]</scope>
    <source>
        <strain evidence="3">GAS369</strain>
    </source>
</reference>
<gene>
    <name evidence="2" type="ORF">SAMN05444158_2327</name>
</gene>
<keyword evidence="3" id="KW-1185">Reference proteome</keyword>
<feature type="transmembrane region" description="Helical" evidence="1">
    <location>
        <begin position="81"/>
        <end position="101"/>
    </location>
</feature>
<dbReference type="Proteomes" id="UP000243904">
    <property type="component" value="Chromosome I"/>
</dbReference>
<accession>A0A1H1SYA1</accession>
<feature type="transmembrane region" description="Helical" evidence="1">
    <location>
        <begin position="56"/>
        <end position="75"/>
    </location>
</feature>
<keyword evidence="1" id="KW-0472">Membrane</keyword>
<dbReference type="RefSeq" id="WP_146687322.1">
    <property type="nucleotide sequence ID" value="NZ_LT629750.1"/>
</dbReference>
<organism evidence="2 3">
    <name type="scientific">Bradyrhizobium canariense</name>
    <dbReference type="NCBI Taxonomy" id="255045"/>
    <lineage>
        <taxon>Bacteria</taxon>
        <taxon>Pseudomonadati</taxon>
        <taxon>Pseudomonadota</taxon>
        <taxon>Alphaproteobacteria</taxon>
        <taxon>Hyphomicrobiales</taxon>
        <taxon>Nitrobacteraceae</taxon>
        <taxon>Bradyrhizobium</taxon>
    </lineage>
</organism>
<sequence>MSSTIERLAEQIRSLQDELEAELAIRRAKLNYTLRSGRVRFEEEVLRAHKALRVGLARYVLNAGVMHVVTAPVIYSLIIPFVLLDIFVTIYQAICFPVYGIEKVRRSDYLIFDRYHLAYLNLLEKINCAYCSYGNGLLAYAREIAGRTEQYWCPIKHARRVIAAHEGYDRFAEFGDADAFRKHSQVP</sequence>
<evidence type="ECO:0000256" key="1">
    <source>
        <dbReference type="SAM" id="Phobius"/>
    </source>
</evidence>
<dbReference type="EMBL" id="LT629750">
    <property type="protein sequence ID" value="SDS52696.1"/>
    <property type="molecule type" value="Genomic_DNA"/>
</dbReference>
<keyword evidence="1" id="KW-1133">Transmembrane helix</keyword>
<proteinExistence type="predicted"/>
<protein>
    <submittedName>
        <fullName evidence="2">Uncharacterized protein</fullName>
    </submittedName>
</protein>
<evidence type="ECO:0000313" key="3">
    <source>
        <dbReference type="Proteomes" id="UP000243904"/>
    </source>
</evidence>
<name>A0A1H1SYA1_9BRAD</name>
<evidence type="ECO:0000313" key="2">
    <source>
        <dbReference type="EMBL" id="SDS52696.1"/>
    </source>
</evidence>
<keyword evidence="1" id="KW-0812">Transmembrane</keyword>
<dbReference type="AlphaFoldDB" id="A0A1H1SYA1"/>